<dbReference type="GO" id="GO:0140359">
    <property type="term" value="F:ABC-type transporter activity"/>
    <property type="evidence" value="ECO:0007669"/>
    <property type="project" value="InterPro"/>
</dbReference>
<keyword evidence="6" id="KW-0694">RNA-binding</keyword>
<dbReference type="InterPro" id="IPR000504">
    <property type="entry name" value="RRM_dom"/>
</dbReference>
<protein>
    <submittedName>
        <fullName evidence="11">ABC transporter G family member 39</fullName>
    </submittedName>
</protein>
<dbReference type="FunFam" id="3.30.70.330:FF:000539">
    <property type="entry name" value="RNA-binding (RRM/RBD/RNP motifs) family protein"/>
    <property type="match status" value="1"/>
</dbReference>
<gene>
    <name evidence="11" type="primary">ABCG39_12</name>
    <name evidence="11" type="ORF">Zm00014a_031346</name>
</gene>
<feature type="domain" description="RRM" evidence="10">
    <location>
        <begin position="7"/>
        <end position="84"/>
    </location>
</feature>
<dbReference type="Pfam" id="PF00076">
    <property type="entry name" value="RRM_1"/>
    <property type="match status" value="1"/>
</dbReference>
<proteinExistence type="predicted"/>
<evidence type="ECO:0000313" key="11">
    <source>
        <dbReference type="EMBL" id="PWZ24494.1"/>
    </source>
</evidence>
<evidence type="ECO:0000256" key="1">
    <source>
        <dbReference type="ARBA" id="ARBA00004141"/>
    </source>
</evidence>
<keyword evidence="2 9" id="KW-0812">Transmembrane</keyword>
<keyword evidence="4 9" id="KW-0472">Membrane</keyword>
<feature type="compositionally biased region" description="Basic and acidic residues" evidence="8">
    <location>
        <begin position="87"/>
        <end position="187"/>
    </location>
</feature>
<keyword evidence="7" id="KW-0175">Coiled coil</keyword>
<feature type="transmembrane region" description="Helical" evidence="9">
    <location>
        <begin position="541"/>
        <end position="560"/>
    </location>
</feature>
<feature type="transmembrane region" description="Helical" evidence="9">
    <location>
        <begin position="590"/>
        <end position="612"/>
    </location>
</feature>
<evidence type="ECO:0000256" key="6">
    <source>
        <dbReference type="PROSITE-ProRule" id="PRU00176"/>
    </source>
</evidence>
<evidence type="ECO:0000256" key="3">
    <source>
        <dbReference type="ARBA" id="ARBA00022989"/>
    </source>
</evidence>
<dbReference type="Gene3D" id="3.40.50.300">
    <property type="entry name" value="P-loop containing nucleotide triphosphate hydrolases"/>
    <property type="match status" value="1"/>
</dbReference>
<feature type="region of interest" description="Disordered" evidence="8">
    <location>
        <begin position="87"/>
        <end position="215"/>
    </location>
</feature>
<evidence type="ECO:0000256" key="5">
    <source>
        <dbReference type="ARBA" id="ARBA00037747"/>
    </source>
</evidence>
<dbReference type="Pfam" id="PF00005">
    <property type="entry name" value="ABC_tran"/>
    <property type="match status" value="1"/>
</dbReference>
<feature type="coiled-coil region" evidence="7">
    <location>
        <begin position="215"/>
        <end position="287"/>
    </location>
</feature>
<dbReference type="Pfam" id="PF01061">
    <property type="entry name" value="ABC2_membrane"/>
    <property type="match status" value="1"/>
</dbReference>
<dbReference type="PANTHER" id="PTHR48040:SF35">
    <property type="entry name" value="ABC TRANSPORTER G FAMILY MEMBER 39-LIKE"/>
    <property type="match status" value="1"/>
</dbReference>
<comment type="caution">
    <text evidence="11">The sequence shown here is derived from an EMBL/GenBank/DDBJ whole genome shotgun (WGS) entry which is preliminary data.</text>
</comment>
<evidence type="ECO:0000256" key="8">
    <source>
        <dbReference type="SAM" id="MobiDB-lite"/>
    </source>
</evidence>
<dbReference type="GO" id="GO:0005524">
    <property type="term" value="F:ATP binding"/>
    <property type="evidence" value="ECO:0007669"/>
    <property type="project" value="InterPro"/>
</dbReference>
<organism evidence="11">
    <name type="scientific">Zea mays</name>
    <name type="common">Maize</name>
    <dbReference type="NCBI Taxonomy" id="4577"/>
    <lineage>
        <taxon>Eukaryota</taxon>
        <taxon>Viridiplantae</taxon>
        <taxon>Streptophyta</taxon>
        <taxon>Embryophyta</taxon>
        <taxon>Tracheophyta</taxon>
        <taxon>Spermatophyta</taxon>
        <taxon>Magnoliopsida</taxon>
        <taxon>Liliopsida</taxon>
        <taxon>Poales</taxon>
        <taxon>Poaceae</taxon>
        <taxon>PACMAD clade</taxon>
        <taxon>Panicoideae</taxon>
        <taxon>Andropogonodae</taxon>
        <taxon>Andropogoneae</taxon>
        <taxon>Tripsacinae</taxon>
        <taxon>Zea</taxon>
    </lineage>
</organism>
<dbReference type="SMART" id="SM00360">
    <property type="entry name" value="RRM"/>
    <property type="match status" value="1"/>
</dbReference>
<sequence length="620" mass="72285">MAVDEVNSVYVGGLPYEANEEMLRDAFGYYGTIVSVKVINDHAVKGKCYGFVTFTHPRAAEQAIAGMDGKKLGNRIVRVNEVRTRGPRDFGRDGFRRDPRRYGRDPYWDRRDRERSYDRERDPYHDRDSDRSREHDRERDYEHGGFNREIDYPMDRDREGDERRPREHDRTAEMHNVDSDNDKDKEHVSRKRFSRPKGRDSRDLSSSSDGLQNDVNQIKDKISGKEQHIADLQKKAQKLEDELVAARKVSSERQLAVTDLYKHFLQLQDYNDRVKTAEQRLQEMKDKDITEDRLLLLKGVSGAGNTTLMDVLAGRKTGGHIEGDISISGYPKKQETFARIAGYCEQNDIHSPHVTVYESLLYCTPRGSGCPHEVDSEARKCGTRQDLFNSLGFMYAAVLFIGIQNGQTVQPIVDVEHSSERFSTEKRRPECTLLSPLPYAFAQVLIEIPHIFLQTAVYDYGLIVYSLIDFDWTVEKFFWYMFFTFMYFTFYGIRDDGGRHDAEQRHRRYSLDRVLPTRYGTYLCRDDGFLLHYRIPIWWRWYSWACPVAWTLYGLVASQFGDITHVRLEDDGEAVKDFVNRFFGFEHENLGYVATAVVGFTVLFAFVFAFSIKVFNFQRR</sequence>
<dbReference type="InterPro" id="IPR013525">
    <property type="entry name" value="ABC2_TM"/>
</dbReference>
<comment type="function">
    <text evidence="5">May be a general defense protein.</text>
</comment>
<accession>A0A3L6ETV0</accession>
<dbReference type="PROSITE" id="PS50102">
    <property type="entry name" value="RRM"/>
    <property type="match status" value="1"/>
</dbReference>
<keyword evidence="3 9" id="KW-1133">Transmembrane helix</keyword>
<dbReference type="Gene3D" id="3.30.70.330">
    <property type="match status" value="1"/>
</dbReference>
<evidence type="ECO:0000256" key="4">
    <source>
        <dbReference type="ARBA" id="ARBA00023136"/>
    </source>
</evidence>
<dbReference type="GO" id="GO:0016020">
    <property type="term" value="C:membrane"/>
    <property type="evidence" value="ECO:0007669"/>
    <property type="project" value="UniProtKB-SubCell"/>
</dbReference>
<feature type="transmembrane region" description="Helical" evidence="9">
    <location>
        <begin position="477"/>
        <end position="493"/>
    </location>
</feature>
<dbReference type="CDD" id="cd00590">
    <property type="entry name" value="RRM_SF"/>
    <property type="match status" value="1"/>
</dbReference>
<dbReference type="PANTHER" id="PTHR48040">
    <property type="entry name" value="PLEIOTROPIC DRUG RESISTANCE PROTEIN 1-LIKE ISOFORM X1"/>
    <property type="match status" value="1"/>
</dbReference>
<dbReference type="GO" id="GO:0016887">
    <property type="term" value="F:ATP hydrolysis activity"/>
    <property type="evidence" value="ECO:0007669"/>
    <property type="project" value="InterPro"/>
</dbReference>
<dbReference type="InterPro" id="IPR035979">
    <property type="entry name" value="RBD_domain_sf"/>
</dbReference>
<evidence type="ECO:0000259" key="10">
    <source>
        <dbReference type="PROSITE" id="PS50102"/>
    </source>
</evidence>
<dbReference type="Proteomes" id="UP000251960">
    <property type="component" value="Chromosome 5"/>
</dbReference>
<dbReference type="InterPro" id="IPR003439">
    <property type="entry name" value="ABC_transporter-like_ATP-bd"/>
</dbReference>
<evidence type="ECO:0000256" key="9">
    <source>
        <dbReference type="SAM" id="Phobius"/>
    </source>
</evidence>
<dbReference type="ExpressionAtlas" id="A0A3L6ETV0">
    <property type="expression patterns" value="baseline and differential"/>
</dbReference>
<dbReference type="GO" id="GO:0003723">
    <property type="term" value="F:RNA binding"/>
    <property type="evidence" value="ECO:0007669"/>
    <property type="project" value="UniProtKB-UniRule"/>
</dbReference>
<dbReference type="EMBL" id="NCVQ01000006">
    <property type="protein sequence ID" value="PWZ24494.1"/>
    <property type="molecule type" value="Genomic_DNA"/>
</dbReference>
<reference evidence="11" key="1">
    <citation type="journal article" date="2018" name="Nat. Genet.">
        <title>Extensive intraspecific gene order and gene structural variations between Mo17 and other maize genomes.</title>
        <authorList>
            <person name="Sun S."/>
            <person name="Zhou Y."/>
            <person name="Chen J."/>
            <person name="Shi J."/>
            <person name="Zhao H."/>
            <person name="Zhao H."/>
            <person name="Song W."/>
            <person name="Zhang M."/>
            <person name="Cui Y."/>
            <person name="Dong X."/>
            <person name="Liu H."/>
            <person name="Ma X."/>
            <person name="Jiao Y."/>
            <person name="Wang B."/>
            <person name="Wei X."/>
            <person name="Stein J.C."/>
            <person name="Glaubitz J.C."/>
            <person name="Lu F."/>
            <person name="Yu G."/>
            <person name="Liang C."/>
            <person name="Fengler K."/>
            <person name="Li B."/>
            <person name="Rafalski A."/>
            <person name="Schnable P.S."/>
            <person name="Ware D.H."/>
            <person name="Buckler E.S."/>
            <person name="Lai J."/>
        </authorList>
    </citation>
    <scope>NUCLEOTIDE SEQUENCE [LARGE SCALE GENOMIC DNA]</scope>
    <source>
        <tissue evidence="11">Seedling</tissue>
    </source>
</reference>
<dbReference type="AlphaFoldDB" id="A0A3L6ETV0"/>
<dbReference type="SUPFAM" id="SSF54928">
    <property type="entry name" value="RNA-binding domain, RBD"/>
    <property type="match status" value="1"/>
</dbReference>
<name>A0A3L6ETV0_MAIZE</name>
<dbReference type="InterPro" id="IPR012677">
    <property type="entry name" value="Nucleotide-bd_a/b_plait_sf"/>
</dbReference>
<evidence type="ECO:0000256" key="7">
    <source>
        <dbReference type="SAM" id="Coils"/>
    </source>
</evidence>
<dbReference type="SUPFAM" id="SSF52540">
    <property type="entry name" value="P-loop containing nucleoside triphosphate hydrolases"/>
    <property type="match status" value="1"/>
</dbReference>
<evidence type="ECO:0000256" key="2">
    <source>
        <dbReference type="ARBA" id="ARBA00022692"/>
    </source>
</evidence>
<dbReference type="InterPro" id="IPR027417">
    <property type="entry name" value="P-loop_NTPase"/>
</dbReference>
<comment type="subcellular location">
    <subcellularLocation>
        <location evidence="1">Membrane</location>
        <topology evidence="1">Multi-pass membrane protein</topology>
    </subcellularLocation>
</comment>